<dbReference type="Gene3D" id="2.70.98.10">
    <property type="match status" value="3"/>
</dbReference>
<evidence type="ECO:0000256" key="4">
    <source>
        <dbReference type="SAM" id="MobiDB-lite"/>
    </source>
</evidence>
<dbReference type="AlphaFoldDB" id="A0AAW0KH51"/>
<evidence type="ECO:0000256" key="1">
    <source>
        <dbReference type="ARBA" id="ARBA00006206"/>
    </source>
</evidence>
<dbReference type="GO" id="GO:0030246">
    <property type="term" value="F:carbohydrate binding"/>
    <property type="evidence" value="ECO:0007669"/>
    <property type="project" value="InterPro"/>
</dbReference>
<dbReference type="GO" id="GO:0033499">
    <property type="term" value="P:galactose catabolic process via UDP-galactose, Leloir pathway"/>
    <property type="evidence" value="ECO:0007669"/>
    <property type="project" value="TreeGrafter"/>
</dbReference>
<accession>A0AAW0KH51</accession>
<dbReference type="NCBIfam" id="NF008277">
    <property type="entry name" value="PRK11055.1"/>
    <property type="match status" value="1"/>
</dbReference>
<evidence type="ECO:0000256" key="2">
    <source>
        <dbReference type="ARBA" id="ARBA00023235"/>
    </source>
</evidence>
<name>A0AAW0KH51_QUESU</name>
<evidence type="ECO:0000256" key="3">
    <source>
        <dbReference type="ARBA" id="ARBA00023277"/>
    </source>
</evidence>
<keyword evidence="3" id="KW-0119">Carbohydrate metabolism</keyword>
<dbReference type="GO" id="GO:0006006">
    <property type="term" value="P:glucose metabolic process"/>
    <property type="evidence" value="ECO:0007669"/>
    <property type="project" value="TreeGrafter"/>
</dbReference>
<dbReference type="Pfam" id="PF01263">
    <property type="entry name" value="Aldose_epim"/>
    <property type="match status" value="2"/>
</dbReference>
<dbReference type="PANTHER" id="PTHR10091">
    <property type="entry name" value="ALDOSE-1-EPIMERASE"/>
    <property type="match status" value="1"/>
</dbReference>
<dbReference type="SUPFAM" id="SSF74650">
    <property type="entry name" value="Galactose mutarotase-like"/>
    <property type="match status" value="2"/>
</dbReference>
<dbReference type="CDD" id="cd09019">
    <property type="entry name" value="galactose_mutarotase_like"/>
    <property type="match status" value="1"/>
</dbReference>
<comment type="similarity">
    <text evidence="1">Belongs to the aldose epimerase family.</text>
</comment>
<dbReference type="InterPro" id="IPR011013">
    <property type="entry name" value="Gal_mutarotase_sf_dom"/>
</dbReference>
<dbReference type="FunFam" id="2.70.98.10:FF:000008">
    <property type="entry name" value="Aldose 1-epimerase"/>
    <property type="match status" value="1"/>
</dbReference>
<dbReference type="PANTHER" id="PTHR10091:SF0">
    <property type="entry name" value="GALACTOSE MUTAROTASE"/>
    <property type="match status" value="1"/>
</dbReference>
<keyword evidence="6" id="KW-1185">Reference proteome</keyword>
<dbReference type="InterPro" id="IPR008183">
    <property type="entry name" value="Aldose_1/G6P_1-epimerase"/>
</dbReference>
<keyword evidence="2" id="KW-0413">Isomerase</keyword>
<evidence type="ECO:0000313" key="6">
    <source>
        <dbReference type="Proteomes" id="UP000237347"/>
    </source>
</evidence>
<dbReference type="InterPro" id="IPR014718">
    <property type="entry name" value="GH-type_carb-bd"/>
</dbReference>
<proteinExistence type="inferred from homology"/>
<dbReference type="Proteomes" id="UP000237347">
    <property type="component" value="Unassembled WGS sequence"/>
</dbReference>
<reference evidence="5 6" key="1">
    <citation type="journal article" date="2018" name="Sci. Data">
        <title>The draft genome sequence of cork oak.</title>
        <authorList>
            <person name="Ramos A.M."/>
            <person name="Usie A."/>
            <person name="Barbosa P."/>
            <person name="Barros P.M."/>
            <person name="Capote T."/>
            <person name="Chaves I."/>
            <person name="Simoes F."/>
            <person name="Abreu I."/>
            <person name="Carrasquinho I."/>
            <person name="Faro C."/>
            <person name="Guimaraes J.B."/>
            <person name="Mendonca D."/>
            <person name="Nobrega F."/>
            <person name="Rodrigues L."/>
            <person name="Saibo N.J.M."/>
            <person name="Varela M.C."/>
            <person name="Egas C."/>
            <person name="Matos J."/>
            <person name="Miguel C.M."/>
            <person name="Oliveira M.M."/>
            <person name="Ricardo C.P."/>
            <person name="Goncalves S."/>
        </authorList>
    </citation>
    <scope>NUCLEOTIDE SEQUENCE [LARGE SCALE GENOMIC DNA]</scope>
    <source>
        <strain evidence="6">cv. HL8</strain>
    </source>
</reference>
<organism evidence="5 6">
    <name type="scientific">Quercus suber</name>
    <name type="common">Cork oak</name>
    <dbReference type="NCBI Taxonomy" id="58331"/>
    <lineage>
        <taxon>Eukaryota</taxon>
        <taxon>Viridiplantae</taxon>
        <taxon>Streptophyta</taxon>
        <taxon>Embryophyta</taxon>
        <taxon>Tracheophyta</taxon>
        <taxon>Spermatophyta</taxon>
        <taxon>Magnoliopsida</taxon>
        <taxon>eudicotyledons</taxon>
        <taxon>Gunneridae</taxon>
        <taxon>Pentapetalae</taxon>
        <taxon>rosids</taxon>
        <taxon>fabids</taxon>
        <taxon>Fagales</taxon>
        <taxon>Fagaceae</taxon>
        <taxon>Quercus</taxon>
    </lineage>
</organism>
<sequence length="724" mass="79482">MFSLPETFKSKWSAASASVWMTCDRYKESISKGTRGLKEKLLSRNNSVKELSKGVQREMTAGIAGVARMIERLDLTSKRTGSTVPVSGSTGGSSNFSFKGKGVEENVDSQSLDKISGQITHDLSPDAAYIPGAILRQPEVSHAQFTLNGNLYKLVANEGHNTIHGGSRGFSRVAWRVSGYKKGAVPYIQFSYRSFDGEQGFPGDLIVSVTYILIGHDTMTVTMKARALNKPTPIFGSHITPVNRELIPTGKIVPVTRTPYDFLKPHTIGSRIKELPNGYDINYVLNGGKGNKVKRAAVVHRKKSGRVLELTTNAPGLQFYTSNWNKNFKGKGGHIYKPHAGLCLETQDFPDAVNHPNFPSQIMAKISILFCFIILIAFGFVDCHVAHEKIGIYELKNGNFSAKFTNWGASLVSLIVPDRNGQLADVVLGFDSVKDYINSSSPFGAIVGRVANRIKEAQFTLNGNLYKLVANEGHNTIHGGSRGFSSVVWRVSGYKKGGAVPYIQFSYRSFDGEQGFPGDLNVSVTYILIGHDTMTVTMKARALNKPTPVNLAQHTYWNLGGHNSGDILSHKIQIFGSHITPVNRELIPTGKIVPVTRTPYDFLKPHTIGSRIKELPNGYDINYVLNGGKGNKVKRAAVVHHKKSGRVLELTTNAPGLQFYTSNWNKNFKGKGGHIYKPHAGLCLETQGFPDAVNHPNFPSQIVRKGKPYSHSMQIKFSTTRSSA</sequence>
<evidence type="ECO:0000313" key="5">
    <source>
        <dbReference type="EMBL" id="KAK7837216.1"/>
    </source>
</evidence>
<comment type="caution">
    <text evidence="5">The sequence shown here is derived from an EMBL/GenBank/DDBJ whole genome shotgun (WGS) entry which is preliminary data.</text>
</comment>
<dbReference type="GO" id="GO:0004034">
    <property type="term" value="F:aldose 1-epimerase activity"/>
    <property type="evidence" value="ECO:0007669"/>
    <property type="project" value="TreeGrafter"/>
</dbReference>
<feature type="region of interest" description="Disordered" evidence="4">
    <location>
        <begin position="80"/>
        <end position="100"/>
    </location>
</feature>
<dbReference type="InterPro" id="IPR047215">
    <property type="entry name" value="Galactose_mutarotase-like"/>
</dbReference>
<dbReference type="EMBL" id="PKMF04000333">
    <property type="protein sequence ID" value="KAK7837216.1"/>
    <property type="molecule type" value="Genomic_DNA"/>
</dbReference>
<protein>
    <submittedName>
        <fullName evidence="5">Aldose 1-epimerase</fullName>
    </submittedName>
</protein>
<gene>
    <name evidence="5" type="primary">GALM_0</name>
    <name evidence="5" type="ORF">CFP56_021483</name>
</gene>